<dbReference type="STRING" id="39490.ERS852448_02158"/>
<dbReference type="OrthoDB" id="9800585at2"/>
<dbReference type="InterPro" id="IPR012347">
    <property type="entry name" value="Ferritin-like"/>
</dbReference>
<comment type="cofactor">
    <cofactor evidence="2">
        <name>Mn(2+)</name>
        <dbReference type="ChEBI" id="CHEBI:29035"/>
    </cofactor>
    <text evidence="2">Binds 2 manganese ions per subunit.</text>
</comment>
<dbReference type="Gene3D" id="1.20.1260.10">
    <property type="match status" value="1"/>
</dbReference>
<keyword evidence="2" id="KW-0479">Metal-binding</keyword>
<dbReference type="InterPro" id="IPR009078">
    <property type="entry name" value="Ferritin-like_SF"/>
</dbReference>
<feature type="binding site" evidence="2">
    <location>
        <position position="68"/>
    </location>
    <ligand>
        <name>Mn(2+)</name>
        <dbReference type="ChEBI" id="CHEBI:29035"/>
        <label>1</label>
    </ligand>
</feature>
<feature type="binding site" evidence="2">
    <location>
        <position position="101"/>
    </location>
    <ligand>
        <name>Mn(2+)</name>
        <dbReference type="ChEBI" id="CHEBI:29035"/>
        <label>1</label>
    </ligand>
</feature>
<protein>
    <submittedName>
        <fullName evidence="3">Mn-containing catalase</fullName>
    </submittedName>
</protein>
<dbReference type="Pfam" id="PF05067">
    <property type="entry name" value="Mn_catalase"/>
    <property type="match status" value="1"/>
</dbReference>
<accession>A0A173UPI8</accession>
<name>A0A173UPI8_EUBRA</name>
<dbReference type="Proteomes" id="UP000095492">
    <property type="component" value="Unassembled WGS sequence"/>
</dbReference>
<dbReference type="SUPFAM" id="SSF47240">
    <property type="entry name" value="Ferritin-like"/>
    <property type="match status" value="1"/>
</dbReference>
<sequence length="134" mass="15351">MEMICAIVRQLTQDLTPEEIQKSGFDTYYVDHTLGLWPAAASGIPHNACEYQSKGDPITDLFENMAAEQKARTTYDNILRLVKDPEVCDPIRFLREREVVHFQRFGEGLRLVTDRLNSKNFYAFNPAFDAKSSC</sequence>
<dbReference type="GO" id="GO:0046872">
    <property type="term" value="F:metal ion binding"/>
    <property type="evidence" value="ECO:0007669"/>
    <property type="project" value="UniProtKB-KW"/>
</dbReference>
<evidence type="ECO:0000313" key="3">
    <source>
        <dbReference type="EMBL" id="CUN16340.1"/>
    </source>
</evidence>
<gene>
    <name evidence="3" type="ORF">ERS852448_02158</name>
</gene>
<comment type="similarity">
    <text evidence="1">Belongs to the manganese catalase family.</text>
</comment>
<evidence type="ECO:0000313" key="4">
    <source>
        <dbReference type="Proteomes" id="UP000095492"/>
    </source>
</evidence>
<dbReference type="AlphaFoldDB" id="A0A173UPI8"/>
<dbReference type="EMBL" id="CYYA01000015">
    <property type="protein sequence ID" value="CUN16340.1"/>
    <property type="molecule type" value="Genomic_DNA"/>
</dbReference>
<keyword evidence="2" id="KW-0464">Manganese</keyword>
<dbReference type="InterPro" id="IPR007760">
    <property type="entry name" value="Mn_catalase"/>
</dbReference>
<proteinExistence type="inferred from homology"/>
<organism evidence="3 4">
    <name type="scientific">Eubacterium ramulus</name>
    <dbReference type="NCBI Taxonomy" id="39490"/>
    <lineage>
        <taxon>Bacteria</taxon>
        <taxon>Bacillati</taxon>
        <taxon>Bacillota</taxon>
        <taxon>Clostridia</taxon>
        <taxon>Eubacteriales</taxon>
        <taxon>Eubacteriaceae</taxon>
        <taxon>Eubacterium</taxon>
    </lineage>
</organism>
<reference evidence="3 4" key="1">
    <citation type="submission" date="2015-09" db="EMBL/GenBank/DDBJ databases">
        <authorList>
            <consortium name="Pathogen Informatics"/>
        </authorList>
    </citation>
    <scope>NUCLEOTIDE SEQUENCE [LARGE SCALE GENOMIC DNA]</scope>
    <source>
        <strain evidence="3 4">2789STDY5608891</strain>
    </source>
</reference>
<evidence type="ECO:0000256" key="1">
    <source>
        <dbReference type="ARBA" id="ARBA00007644"/>
    </source>
</evidence>
<evidence type="ECO:0000256" key="2">
    <source>
        <dbReference type="PIRSR" id="PIRSR607760-1"/>
    </source>
</evidence>